<keyword evidence="2" id="KW-1133">Transmembrane helix</keyword>
<keyword evidence="1" id="KW-1003">Cell membrane</keyword>
<evidence type="ECO:0000256" key="2">
    <source>
        <dbReference type="SAM" id="Phobius"/>
    </source>
</evidence>
<sequence>MVCVVPVQSQGARQRGAALLAAMLTVVMVATLASAALWQQWRDVEVETAERNRVQAAWLLLSALDWSRVVLQEDSRANRNNPIDHLGEPWAVPLQEARLSTFLAAQKNVTQVGDGMADMQDAFLSGEVIDLQSRLNLRNLYSGRDQAIAPEALKPFVRLFNRLGLPASAVTQIASGLQQAARGSAQNAPLMPRTVRQLAWLGIEPQLLMRIEPYVTLLPEATQVNINTASAEVLYASDEDLDWAGASQLVQLRDSTPFKSVAAARTALGRSNVLDKSAHTVTTSYFEARGRLRLGDNILSQRSLIQRKDMTVTTLWQEQADWGMPAIAQR</sequence>
<dbReference type="Proteomes" id="UP001240697">
    <property type="component" value="Chromosome"/>
</dbReference>
<keyword evidence="2" id="KW-0812">Transmembrane</keyword>
<keyword evidence="1" id="KW-0813">Transport</keyword>
<accession>A0ABY8SY41</accession>
<dbReference type="SUPFAM" id="SSF54523">
    <property type="entry name" value="Pili subunits"/>
    <property type="match status" value="1"/>
</dbReference>
<keyword evidence="1" id="KW-0997">Cell inner membrane</keyword>
<dbReference type="PANTHER" id="PTHR38831">
    <property type="entry name" value="TYPE II SECRETION SYSTEM PROTEIN K"/>
    <property type="match status" value="1"/>
</dbReference>
<feature type="domain" description="T2SS protein K first SAM-like" evidence="4">
    <location>
        <begin position="133"/>
        <end position="220"/>
    </location>
</feature>
<dbReference type="PANTHER" id="PTHR38831:SF1">
    <property type="entry name" value="TYPE II SECRETION SYSTEM PROTEIN K-RELATED"/>
    <property type="match status" value="1"/>
</dbReference>
<organism evidence="5 6">
    <name type="scientific">Comamonas resistens</name>
    <dbReference type="NCBI Taxonomy" id="3046670"/>
    <lineage>
        <taxon>Bacteria</taxon>
        <taxon>Pseudomonadati</taxon>
        <taxon>Pseudomonadota</taxon>
        <taxon>Betaproteobacteria</taxon>
        <taxon>Burkholderiales</taxon>
        <taxon>Comamonadaceae</taxon>
        <taxon>Comamonas</taxon>
    </lineage>
</organism>
<proteinExistence type="inferred from homology"/>
<protein>
    <recommendedName>
        <fullName evidence="1">Type II secretion system protein K</fullName>
    </recommendedName>
</protein>
<reference evidence="5 6" key="1">
    <citation type="submission" date="2023-05" db="EMBL/GenBank/DDBJ databases">
        <authorList>
            <person name="Yin Y."/>
            <person name="Lu Z."/>
        </authorList>
    </citation>
    <scope>NUCLEOTIDE SEQUENCE [LARGE SCALE GENOMIC DNA]</scope>
    <source>
        <strain evidence="5 6">ZM22</strain>
    </source>
</reference>
<evidence type="ECO:0000256" key="1">
    <source>
        <dbReference type="PIRNR" id="PIRNR002786"/>
    </source>
</evidence>
<gene>
    <name evidence="5" type="primary">gspK</name>
    <name evidence="5" type="ORF">QMY55_03390</name>
</gene>
<evidence type="ECO:0000259" key="4">
    <source>
        <dbReference type="Pfam" id="PF21687"/>
    </source>
</evidence>
<name>A0ABY8SY41_9BURK</name>
<keyword evidence="6" id="KW-1185">Reference proteome</keyword>
<evidence type="ECO:0000259" key="3">
    <source>
        <dbReference type="Pfam" id="PF03934"/>
    </source>
</evidence>
<comment type="similarity">
    <text evidence="1">Belongs to the GSP K family.</text>
</comment>
<dbReference type="PIRSF" id="PIRSF002786">
    <property type="entry name" value="XcpX"/>
    <property type="match status" value="1"/>
</dbReference>
<comment type="subcellular location">
    <subcellularLocation>
        <location evidence="1">Cell inner membrane</location>
    </subcellularLocation>
</comment>
<dbReference type="NCBIfam" id="NF037980">
    <property type="entry name" value="T2SS_GspK"/>
    <property type="match status" value="1"/>
</dbReference>
<evidence type="ECO:0000313" key="5">
    <source>
        <dbReference type="EMBL" id="WHS67848.1"/>
    </source>
</evidence>
<dbReference type="EMBL" id="CP125947">
    <property type="protein sequence ID" value="WHS67848.1"/>
    <property type="molecule type" value="Genomic_DNA"/>
</dbReference>
<dbReference type="InterPro" id="IPR049179">
    <property type="entry name" value="T2SSK_SAM-like_2nd"/>
</dbReference>
<dbReference type="Pfam" id="PF21687">
    <property type="entry name" value="T2SSK_1st"/>
    <property type="match status" value="1"/>
</dbReference>
<dbReference type="Pfam" id="PF03934">
    <property type="entry name" value="T2SSK"/>
    <property type="match status" value="1"/>
</dbReference>
<feature type="transmembrane region" description="Helical" evidence="2">
    <location>
        <begin position="17"/>
        <end position="38"/>
    </location>
</feature>
<dbReference type="Gene3D" id="3.30.1300.30">
    <property type="entry name" value="GSPII I/J protein-like"/>
    <property type="match status" value="1"/>
</dbReference>
<feature type="domain" description="T2SS protein K second SAM-like" evidence="3">
    <location>
        <begin position="224"/>
        <end position="273"/>
    </location>
</feature>
<dbReference type="InterPro" id="IPR049031">
    <property type="entry name" value="T2SSK_SAM-like_1st"/>
</dbReference>
<keyword evidence="1 2" id="KW-0472">Membrane</keyword>
<dbReference type="InterPro" id="IPR045584">
    <property type="entry name" value="Pilin-like"/>
</dbReference>
<evidence type="ECO:0000313" key="6">
    <source>
        <dbReference type="Proteomes" id="UP001240697"/>
    </source>
</evidence>
<dbReference type="InterPro" id="IPR005628">
    <property type="entry name" value="GspK"/>
</dbReference>